<dbReference type="CDD" id="cd00156">
    <property type="entry name" value="REC"/>
    <property type="match status" value="1"/>
</dbReference>
<dbReference type="EMBL" id="FNDG01000007">
    <property type="protein sequence ID" value="SDH75297.1"/>
    <property type="molecule type" value="Genomic_DNA"/>
</dbReference>
<dbReference type="PROSITE" id="PS50110">
    <property type="entry name" value="RESPONSE_REGULATORY"/>
    <property type="match status" value="1"/>
</dbReference>
<dbReference type="Gene3D" id="3.40.50.2300">
    <property type="match status" value="1"/>
</dbReference>
<dbReference type="Proteomes" id="UP000198606">
    <property type="component" value="Unassembled WGS sequence"/>
</dbReference>
<evidence type="ECO:0000313" key="5">
    <source>
        <dbReference type="Proteomes" id="UP000198606"/>
    </source>
</evidence>
<accession>A0A1G8EZM9</accession>
<organism evidence="4 5">
    <name type="scientific">Phytopseudomonas flavescens</name>
    <dbReference type="NCBI Taxonomy" id="29435"/>
    <lineage>
        <taxon>Bacteria</taxon>
        <taxon>Pseudomonadati</taxon>
        <taxon>Pseudomonadota</taxon>
        <taxon>Gammaproteobacteria</taxon>
        <taxon>Pseudomonadales</taxon>
        <taxon>Pseudomonadaceae</taxon>
        <taxon>Phytopseudomonas</taxon>
    </lineage>
</organism>
<evidence type="ECO:0000313" key="4">
    <source>
        <dbReference type="EMBL" id="SDH75297.1"/>
    </source>
</evidence>
<dbReference type="AlphaFoldDB" id="A0A1G8EZM9"/>
<evidence type="ECO:0000256" key="1">
    <source>
        <dbReference type="ARBA" id="ARBA00022553"/>
    </source>
</evidence>
<dbReference type="InterPro" id="IPR011006">
    <property type="entry name" value="CheY-like_superfamily"/>
</dbReference>
<dbReference type="SMART" id="SM00448">
    <property type="entry name" value="REC"/>
    <property type="match status" value="1"/>
</dbReference>
<dbReference type="PANTHER" id="PTHR44591">
    <property type="entry name" value="STRESS RESPONSE REGULATOR PROTEIN 1"/>
    <property type="match status" value="1"/>
</dbReference>
<dbReference type="SUPFAM" id="SSF52172">
    <property type="entry name" value="CheY-like"/>
    <property type="match status" value="1"/>
</dbReference>
<dbReference type="Pfam" id="PF00072">
    <property type="entry name" value="Response_reg"/>
    <property type="match status" value="1"/>
</dbReference>
<dbReference type="GO" id="GO:0000160">
    <property type="term" value="P:phosphorelay signal transduction system"/>
    <property type="evidence" value="ECO:0007669"/>
    <property type="project" value="InterPro"/>
</dbReference>
<feature type="domain" description="Response regulatory" evidence="3">
    <location>
        <begin position="4"/>
        <end position="116"/>
    </location>
</feature>
<feature type="modified residue" description="4-aspartylphosphate" evidence="2">
    <location>
        <position position="53"/>
    </location>
</feature>
<dbReference type="InterPro" id="IPR001789">
    <property type="entry name" value="Sig_transdc_resp-reg_receiver"/>
</dbReference>
<dbReference type="RefSeq" id="WP_084304783.1">
    <property type="nucleotide sequence ID" value="NZ_FNDG01000007.1"/>
</dbReference>
<evidence type="ECO:0000256" key="2">
    <source>
        <dbReference type="PROSITE-ProRule" id="PRU00169"/>
    </source>
</evidence>
<proteinExistence type="predicted"/>
<dbReference type="PANTHER" id="PTHR44591:SF21">
    <property type="entry name" value="TWO-COMPONENT RESPONSE REGULATOR"/>
    <property type="match status" value="1"/>
</dbReference>
<dbReference type="STRING" id="29435.SAMN05216588_10760"/>
<keyword evidence="1 2" id="KW-0597">Phosphoprotein</keyword>
<protein>
    <submittedName>
        <fullName evidence="4">Response regulator receiver domain-containing protein</fullName>
    </submittedName>
</protein>
<reference evidence="4 5" key="1">
    <citation type="submission" date="2016-10" db="EMBL/GenBank/DDBJ databases">
        <authorList>
            <person name="de Groot N.N."/>
        </authorList>
    </citation>
    <scope>NUCLEOTIDE SEQUENCE [LARGE SCALE GENOMIC DNA]</scope>
    <source>
        <strain evidence="4 5">LMG 18387</strain>
    </source>
</reference>
<name>A0A1G8EZM9_9GAMM</name>
<evidence type="ECO:0000259" key="3">
    <source>
        <dbReference type="PROSITE" id="PS50110"/>
    </source>
</evidence>
<dbReference type="InterPro" id="IPR050595">
    <property type="entry name" value="Bact_response_regulator"/>
</dbReference>
<gene>
    <name evidence="4" type="ORF">SAMN05216588_10760</name>
</gene>
<sequence>MTFTVLLAEDEEMLRDLLVELISPLSLDVIQCASADEALYHLEHEPVDLLLSDIRMPGQLDGWELAEIVWVRWPGLPVILTSGHMQLRADQLPQHSTFIPKPWKLDVLYHAVEQRLAH</sequence>